<reference evidence="1" key="1">
    <citation type="submission" date="2012-05" db="EMBL/GenBank/DDBJ databases">
        <authorList>
            <person name="Krishnakumar V."/>
            <person name="Cheung F."/>
            <person name="Xiao Y."/>
            <person name="Chan A."/>
            <person name="Moskal W.A."/>
            <person name="Town C.D."/>
        </authorList>
    </citation>
    <scope>NUCLEOTIDE SEQUENCE</scope>
</reference>
<dbReference type="EMBL" id="BT148843">
    <property type="protein sequence ID" value="AFK48637.1"/>
    <property type="molecule type" value="mRNA"/>
</dbReference>
<organism evidence="1">
    <name type="scientific">Lotus japonicus</name>
    <name type="common">Lotus corniculatus var. japonicus</name>
    <dbReference type="NCBI Taxonomy" id="34305"/>
    <lineage>
        <taxon>Eukaryota</taxon>
        <taxon>Viridiplantae</taxon>
        <taxon>Streptophyta</taxon>
        <taxon>Embryophyta</taxon>
        <taxon>Tracheophyta</taxon>
        <taxon>Spermatophyta</taxon>
        <taxon>Magnoliopsida</taxon>
        <taxon>eudicotyledons</taxon>
        <taxon>Gunneridae</taxon>
        <taxon>Pentapetalae</taxon>
        <taxon>rosids</taxon>
        <taxon>fabids</taxon>
        <taxon>Fabales</taxon>
        <taxon>Fabaceae</taxon>
        <taxon>Papilionoideae</taxon>
        <taxon>50 kb inversion clade</taxon>
        <taxon>NPAAA clade</taxon>
        <taxon>Hologalegina</taxon>
        <taxon>robinioid clade</taxon>
        <taxon>Loteae</taxon>
        <taxon>Lotus</taxon>
    </lineage>
</organism>
<accession>I3T7Z5</accession>
<name>I3T7Z5_LOTJA</name>
<evidence type="ECO:0000313" key="1">
    <source>
        <dbReference type="EMBL" id="AFK48637.1"/>
    </source>
</evidence>
<dbReference type="AlphaFoldDB" id="I3T7Z5"/>
<sequence>MSLAVTLQDSNDRNLKFLSVFKCCSPVFVIRELETFNEIKPVSPEISSNVVSVRLQFCDKFKHVREESSLIFLAPSSANSPPHISSDLRFLKFLK</sequence>
<proteinExistence type="evidence at transcript level"/>
<protein>
    <submittedName>
        <fullName evidence="1">Uncharacterized protein</fullName>
    </submittedName>
</protein>